<evidence type="ECO:0000259" key="1">
    <source>
        <dbReference type="Pfam" id="PF07589"/>
    </source>
</evidence>
<accession>A0AAT9FSP7</accession>
<dbReference type="AlphaFoldDB" id="A0AAT9FSP7"/>
<gene>
    <name evidence="2" type="ORF">NT6N_39670</name>
</gene>
<organism evidence="2">
    <name type="scientific">Oceaniferula spumae</name>
    <dbReference type="NCBI Taxonomy" id="2979115"/>
    <lineage>
        <taxon>Bacteria</taxon>
        <taxon>Pseudomonadati</taxon>
        <taxon>Verrucomicrobiota</taxon>
        <taxon>Verrucomicrobiia</taxon>
        <taxon>Verrucomicrobiales</taxon>
        <taxon>Verrucomicrobiaceae</taxon>
        <taxon>Oceaniferula</taxon>
    </lineage>
</organism>
<reference evidence="2" key="1">
    <citation type="submission" date="2024-07" db="EMBL/GenBank/DDBJ databases">
        <title>Complete genome sequence of Verrucomicrobiaceae bacterium NT6N.</title>
        <authorList>
            <person name="Huang C."/>
            <person name="Takami H."/>
            <person name="Hamasaki K."/>
        </authorList>
    </citation>
    <scope>NUCLEOTIDE SEQUENCE</scope>
    <source>
        <strain evidence="2">NT6N</strain>
    </source>
</reference>
<dbReference type="InterPro" id="IPR013424">
    <property type="entry name" value="Ice-binding_C"/>
</dbReference>
<dbReference type="NCBIfam" id="TIGR02595">
    <property type="entry name" value="PEP_CTERM"/>
    <property type="match status" value="1"/>
</dbReference>
<feature type="domain" description="Ice-binding protein C-terminal" evidence="1">
    <location>
        <begin position="206"/>
        <end position="228"/>
    </location>
</feature>
<name>A0AAT9FSP7_9BACT</name>
<evidence type="ECO:0000313" key="2">
    <source>
        <dbReference type="EMBL" id="BDS08927.1"/>
    </source>
</evidence>
<sequence>MLGVCVCSNSLHLIGIWGGEQQQQRSLKNMKHTITHKVGKPLRNSLIALIFLTSSASAAVTFNFGDIALGPGASSTTLTGVVSGLESIDVYFDYSTSGDGSWSSDYVADIQDPNGNIVTLGDGIGVNAGDIVYSDGDAIGADGRQVGSTSAGSFGTRFSLTQIIAISSTFGDDGTYLVNFRDGWASGSDIETLSQARVVFNTTVTAVPEPSTALLLGGLGLFAFRRRR</sequence>
<dbReference type="EMBL" id="AP026866">
    <property type="protein sequence ID" value="BDS08927.1"/>
    <property type="molecule type" value="Genomic_DNA"/>
</dbReference>
<dbReference type="Pfam" id="PF07589">
    <property type="entry name" value="PEP-CTERM"/>
    <property type="match status" value="1"/>
</dbReference>
<dbReference type="KEGG" id="osu:NT6N_39670"/>
<proteinExistence type="predicted"/>
<protein>
    <recommendedName>
        <fullName evidence="1">Ice-binding protein C-terminal domain-containing protein</fullName>
    </recommendedName>
</protein>